<protein>
    <submittedName>
        <fullName evidence="3">Uncharacterized protein</fullName>
    </submittedName>
</protein>
<feature type="signal peptide" evidence="2">
    <location>
        <begin position="1"/>
        <end position="16"/>
    </location>
</feature>
<feature type="chain" id="PRO_5044794340" evidence="2">
    <location>
        <begin position="17"/>
        <end position="384"/>
    </location>
</feature>
<evidence type="ECO:0000256" key="2">
    <source>
        <dbReference type="SAM" id="SignalP"/>
    </source>
</evidence>
<keyword evidence="4" id="KW-1185">Reference proteome</keyword>
<evidence type="ECO:0000313" key="3">
    <source>
        <dbReference type="EMBL" id="MBJ7596551.1"/>
    </source>
</evidence>
<dbReference type="Proteomes" id="UP000612893">
    <property type="component" value="Unassembled WGS sequence"/>
</dbReference>
<organism evidence="3 4">
    <name type="scientific">Candidatus Nephthysia bennettiae</name>
    <dbReference type="NCBI Taxonomy" id="3127016"/>
    <lineage>
        <taxon>Bacteria</taxon>
        <taxon>Bacillati</taxon>
        <taxon>Candidatus Dormiibacterota</taxon>
        <taxon>Candidatus Dormibacteria</taxon>
        <taxon>Candidatus Dormibacterales</taxon>
        <taxon>Candidatus Dormibacteraceae</taxon>
        <taxon>Candidatus Nephthysia</taxon>
    </lineage>
</organism>
<reference evidence="3" key="1">
    <citation type="submission" date="2020-10" db="EMBL/GenBank/DDBJ databases">
        <title>Ca. Dormibacterota MAGs.</title>
        <authorList>
            <person name="Montgomery K."/>
        </authorList>
    </citation>
    <scope>NUCLEOTIDE SEQUENCE [LARGE SCALE GENOMIC DNA]</scope>
    <source>
        <strain evidence="3">SC8812_S17_10</strain>
    </source>
</reference>
<keyword evidence="2" id="KW-0732">Signal</keyword>
<gene>
    <name evidence="3" type="ORF">JF922_00470</name>
</gene>
<evidence type="ECO:0000256" key="1">
    <source>
        <dbReference type="SAM" id="MobiDB-lite"/>
    </source>
</evidence>
<accession>A0A934K551</accession>
<dbReference type="EMBL" id="JAEKNR010000006">
    <property type="protein sequence ID" value="MBJ7596551.1"/>
    <property type="molecule type" value="Genomic_DNA"/>
</dbReference>
<feature type="region of interest" description="Disordered" evidence="1">
    <location>
        <begin position="12"/>
        <end position="38"/>
    </location>
</feature>
<sequence length="384" mass="39887">MIAALLLAGCSSAPSAAGPSPSSGPDRSGPSAASSAGTSGERLFAVLEPGGDFAQMRNDVVAIVRVNGTARARAAFKRRQLPRMRAALPVPQPEARVAAGKVYFADGTGVVRSLSVDGTVTDLTRFPLTDPQQTLSFAVSPDGSKLMGAVLQFPPFSSSLSPTPDPSLPAGSFTLELFSATPGAQATSVLKKSWSQSTDVPRDVLALVGWSASAPLATVDTDLAIQQRTEGRQMFGHVAEIDKAGRPGLAVGGSDCRPWTVLPDETALCDDGSYQNVSVRSRGGAAVFQLPDPVNDQYLNLALSPDASRVAYETLSGRSFVLQRDRNPVLLASGFQPQGWLDSSTLIGLTGQGSGDVALIRLTSPSRAIDLGFKGFFVGVVQGG</sequence>
<name>A0A934K551_9BACT</name>
<dbReference type="AlphaFoldDB" id="A0A934K551"/>
<comment type="caution">
    <text evidence="3">The sequence shown here is derived from an EMBL/GenBank/DDBJ whole genome shotgun (WGS) entry which is preliminary data.</text>
</comment>
<evidence type="ECO:0000313" key="4">
    <source>
        <dbReference type="Proteomes" id="UP000612893"/>
    </source>
</evidence>
<proteinExistence type="predicted"/>